<keyword evidence="7" id="KW-1185">Reference proteome</keyword>
<organism evidence="6 7">
    <name type="scientific">Thiothrix nivea (strain ATCC 35100 / DSM 5205 / JP2)</name>
    <dbReference type="NCBI Taxonomy" id="870187"/>
    <lineage>
        <taxon>Bacteria</taxon>
        <taxon>Pseudomonadati</taxon>
        <taxon>Pseudomonadota</taxon>
        <taxon>Gammaproteobacteria</taxon>
        <taxon>Thiotrichales</taxon>
        <taxon>Thiotrichaceae</taxon>
        <taxon>Thiothrix</taxon>
    </lineage>
</organism>
<dbReference type="AlphaFoldDB" id="A0A656HBL3"/>
<reference evidence="7" key="1">
    <citation type="journal article" date="2011" name="Stand. Genomic Sci.">
        <title>Genome sequence of the filamentous, gliding Thiothrix nivea neotype strain (JP2(T)).</title>
        <authorList>
            <person name="Lapidus A."/>
            <person name="Nolan M."/>
            <person name="Lucas S."/>
            <person name="Glavina Del Rio T."/>
            <person name="Tice H."/>
            <person name="Cheng J.F."/>
            <person name="Tapia R."/>
            <person name="Han C."/>
            <person name="Goodwin L."/>
            <person name="Pitluck S."/>
            <person name="Liolios K."/>
            <person name="Pagani I."/>
            <person name="Ivanova N."/>
            <person name="Huntemann M."/>
            <person name="Mavromatis K."/>
            <person name="Mikhailova N."/>
            <person name="Pati A."/>
            <person name="Chen A."/>
            <person name="Palaniappan K."/>
            <person name="Land M."/>
            <person name="Brambilla E.M."/>
            <person name="Rohde M."/>
            <person name="Abt B."/>
            <person name="Verbarg S."/>
            <person name="Goker M."/>
            <person name="Bristow J."/>
            <person name="Eisen J.A."/>
            <person name="Markowitz V."/>
            <person name="Hugenholtz P."/>
            <person name="Kyrpides N.C."/>
            <person name="Klenk H.P."/>
            <person name="Woyke T."/>
        </authorList>
    </citation>
    <scope>NUCLEOTIDE SEQUENCE [LARGE SCALE GENOMIC DNA]</scope>
    <source>
        <strain evidence="7">ATCC 35100 / DSM 5205 / JP2</strain>
    </source>
</reference>
<evidence type="ECO:0000256" key="4">
    <source>
        <dbReference type="ARBA" id="ARBA00023163"/>
    </source>
</evidence>
<proteinExistence type="inferred from homology"/>
<dbReference type="GO" id="GO:0003677">
    <property type="term" value="F:DNA binding"/>
    <property type="evidence" value="ECO:0007669"/>
    <property type="project" value="UniProtKB-KW"/>
</dbReference>
<sequence>MNFQVLRYVVAATNVRHFGQAAEMCNVTQPSLSEQIIKFEEYLGVALFVRTRTGVIPTKVGLQVSILAQEALEIEKRIKALSPRLGGGG</sequence>
<name>A0A656HBL3_THINJ</name>
<evidence type="ECO:0000313" key="7">
    <source>
        <dbReference type="Proteomes" id="UP000005317"/>
    </source>
</evidence>
<evidence type="ECO:0000259" key="5">
    <source>
        <dbReference type="PROSITE" id="PS50931"/>
    </source>
</evidence>
<dbReference type="PANTHER" id="PTHR30346">
    <property type="entry name" value="TRANSCRIPTIONAL DUAL REGULATOR HCAR-RELATED"/>
    <property type="match status" value="1"/>
</dbReference>
<evidence type="ECO:0000256" key="2">
    <source>
        <dbReference type="ARBA" id="ARBA00023015"/>
    </source>
</evidence>
<evidence type="ECO:0000256" key="3">
    <source>
        <dbReference type="ARBA" id="ARBA00023125"/>
    </source>
</evidence>
<keyword evidence="3" id="KW-0238">DNA-binding</keyword>
<keyword evidence="4" id="KW-0804">Transcription</keyword>
<dbReference type="Proteomes" id="UP000005317">
    <property type="component" value="Unassembled WGS sequence"/>
</dbReference>
<evidence type="ECO:0000313" key="6">
    <source>
        <dbReference type="EMBL" id="EIJ32776.1"/>
    </source>
</evidence>
<dbReference type="SUPFAM" id="SSF46785">
    <property type="entry name" value="Winged helix' DNA-binding domain"/>
    <property type="match status" value="1"/>
</dbReference>
<dbReference type="RefSeq" id="WP_002706693.1">
    <property type="nucleotide sequence ID" value="NZ_JH651384.1"/>
</dbReference>
<accession>A0A656HBL3</accession>
<dbReference type="InterPro" id="IPR000847">
    <property type="entry name" value="LysR_HTH_N"/>
</dbReference>
<dbReference type="Pfam" id="PF00126">
    <property type="entry name" value="HTH_1"/>
    <property type="match status" value="1"/>
</dbReference>
<dbReference type="Gene3D" id="1.10.10.10">
    <property type="entry name" value="Winged helix-like DNA-binding domain superfamily/Winged helix DNA-binding domain"/>
    <property type="match status" value="1"/>
</dbReference>
<protein>
    <submittedName>
        <fullName evidence="6">Transcriptional regulator, LysR family</fullName>
    </submittedName>
</protein>
<dbReference type="PRINTS" id="PR00039">
    <property type="entry name" value="HTHLYSR"/>
</dbReference>
<dbReference type="InterPro" id="IPR036388">
    <property type="entry name" value="WH-like_DNA-bd_sf"/>
</dbReference>
<comment type="similarity">
    <text evidence="1">Belongs to the LysR transcriptional regulatory family.</text>
</comment>
<dbReference type="GO" id="GO:0032993">
    <property type="term" value="C:protein-DNA complex"/>
    <property type="evidence" value="ECO:0007669"/>
    <property type="project" value="TreeGrafter"/>
</dbReference>
<gene>
    <name evidence="6" type="ORF">Thini_0109</name>
</gene>
<keyword evidence="2" id="KW-0805">Transcription regulation</keyword>
<feature type="domain" description="HTH lysR-type" evidence="5">
    <location>
        <begin position="1"/>
        <end position="58"/>
    </location>
</feature>
<dbReference type="PROSITE" id="PS50931">
    <property type="entry name" value="HTH_LYSR"/>
    <property type="match status" value="1"/>
</dbReference>
<dbReference type="GO" id="GO:0003700">
    <property type="term" value="F:DNA-binding transcription factor activity"/>
    <property type="evidence" value="ECO:0007669"/>
    <property type="project" value="InterPro"/>
</dbReference>
<dbReference type="OrthoDB" id="9775392at2"/>
<dbReference type="InterPro" id="IPR036390">
    <property type="entry name" value="WH_DNA-bd_sf"/>
</dbReference>
<dbReference type="EMBL" id="JH651384">
    <property type="protein sequence ID" value="EIJ32776.1"/>
    <property type="molecule type" value="Genomic_DNA"/>
</dbReference>
<evidence type="ECO:0000256" key="1">
    <source>
        <dbReference type="ARBA" id="ARBA00009437"/>
    </source>
</evidence>
<dbReference type="PANTHER" id="PTHR30346:SF26">
    <property type="entry name" value="HYDROGEN PEROXIDE-INDUCIBLE GENES ACTIVATOR"/>
    <property type="match status" value="1"/>
</dbReference>